<dbReference type="AlphaFoldDB" id="A0AAE4G7T2"/>
<dbReference type="RefSeq" id="WP_284076826.1">
    <property type="nucleotide sequence ID" value="NZ_JAVLSM010000007.1"/>
</dbReference>
<comment type="caution">
    <text evidence="1">The sequence shown here is derived from an EMBL/GenBank/DDBJ whole genome shotgun (WGS) entry which is preliminary data.</text>
</comment>
<proteinExistence type="predicted"/>
<evidence type="ECO:0000313" key="1">
    <source>
        <dbReference type="EMBL" id="MDT0337357.1"/>
    </source>
</evidence>
<gene>
    <name evidence="1" type="ORF">RJN63_11005</name>
</gene>
<reference evidence="1" key="1">
    <citation type="submission" date="2023-02" db="EMBL/GenBank/DDBJ databases">
        <title>Description of Herbaspirillum huttiense subsp. nephrolepsisexaltata and Herbaspirillum huttiense subsp. lycopersicon.</title>
        <authorList>
            <person name="Poudel M."/>
            <person name="Sharma A."/>
            <person name="Goss E."/>
            <person name="Tapia J.H."/>
            <person name="Harmon C.M."/>
            <person name="Jones J.B."/>
        </authorList>
    </citation>
    <scope>NUCLEOTIDE SEQUENCE</scope>
    <source>
        <strain evidence="1">NC40101</strain>
    </source>
</reference>
<sequence>MTKQLDEEILSAIRNGSDTREKLMNISNLRVQTWSVVSDRLRALVKDRALIATKAGWRLAK</sequence>
<dbReference type="EMBL" id="JAVRAA010000005">
    <property type="protein sequence ID" value="MDT0337357.1"/>
    <property type="molecule type" value="Genomic_DNA"/>
</dbReference>
<protein>
    <submittedName>
        <fullName evidence="1">Uncharacterized protein</fullName>
    </submittedName>
</protein>
<accession>A0AAE4G7T2</accession>
<name>A0AAE4G7T2_9BURK</name>
<organism evidence="1">
    <name type="scientific">Herbaspirillum huttiense subsp. nephrolepidis</name>
    <dbReference type="NCBI Taxonomy" id="3075126"/>
    <lineage>
        <taxon>Bacteria</taxon>
        <taxon>Pseudomonadati</taxon>
        <taxon>Pseudomonadota</taxon>
        <taxon>Betaproteobacteria</taxon>
        <taxon>Burkholderiales</taxon>
        <taxon>Oxalobacteraceae</taxon>
        <taxon>Herbaspirillum</taxon>
    </lineage>
</organism>